<protein>
    <recommendedName>
        <fullName evidence="3">Dystroglycan-type cadherin-like domain-containing protein</fullName>
    </recommendedName>
</protein>
<dbReference type="Gene3D" id="2.60.40.10">
    <property type="entry name" value="Immunoglobulins"/>
    <property type="match status" value="2"/>
</dbReference>
<sequence length="933" mass="100938">MTLILLSCFTFLTVVLANVSVLQPLERQLVQVARLGQPYSWTFSSDTFSSSDGNLVYTTSGLPSWLSFDPNTRTFQGTPTINDEGYPEITVTAHGSTSSASSSFTICVTHLSSPVLHLSLVDQFQPNRPSLSSVFLLRPNSAFSSQNPTLRVSTASSFSIGIESNTFATQSGDVYYELRMANGSSIPEYLSFSSETVTLNGDIPVDAAQPFILPLHLHASDQEGYTAAILPFDLVVADHELSLATNSLPTINITTDTQFLISLLSPVDFMGVMVDDYPIQPVNISSLELDVSGYSNWLQYDISSRTLSGKPPSNITDRPVLPVTLTTDFNQTIHTQVPLALVASYFIMPELPPLHISKGDNIQFDLHQWFSPSTADPGHDQTSIAASFEPASIANWLRFDGPSNLLIGTVPQDVQLPSGHATVSFTAYSHVTRSTSHTVLDIYTGDTGNTQSLAPTTGSGLSNDTHKRLVMALAITFGSLGSMCAFAGVFAIARRWARVKDSANLGEEGKLAWTEKDRRWYGLTLSPGGSRVIEEKPLSPQPDLRRSPRNPSPLGLGLERPAERSQQYSTSSGKSPSPGVMSKKEFMARIKETVRQVSDKYSRRTRVPFEARPAIGKSILVASTKANLQAQQMSQSSPSNPFEDPIPPSRPTSTFLSGSPSASTAQHSIPRRRPDFAPPRNPAQVHFNDGLLVRQVSSGSTGANSFLSGKSGLSRESYTESPMGPPTKPRLVPFTSSRIPVPQANSPRASNFSGNRITSQRANVCEDDTNEDGEPAVKPSGSGDDLTTSIHYVRSLGTDQLTVEGRPAFGSSPALSNVRSSFASLESSQPGNDSTTMKALVRVGERFRFRIPIRPRPSESPLKQPKGYHAKLMSGQHLPTFIRADFSGVLTKGVVELSGIATFRDLGERTVGVYADKDGECIAAILIEVVGKR</sequence>
<feature type="compositionally biased region" description="Polar residues" evidence="1">
    <location>
        <begin position="564"/>
        <end position="575"/>
    </location>
</feature>
<dbReference type="GO" id="GO:0005509">
    <property type="term" value="F:calcium ion binding"/>
    <property type="evidence" value="ECO:0007669"/>
    <property type="project" value="InterPro"/>
</dbReference>
<evidence type="ECO:0000256" key="2">
    <source>
        <dbReference type="SAM" id="SignalP"/>
    </source>
</evidence>
<dbReference type="Proteomes" id="UP000284706">
    <property type="component" value="Unassembled WGS sequence"/>
</dbReference>
<feature type="chain" id="PRO_5019073465" description="Dystroglycan-type cadherin-like domain-containing protein" evidence="2">
    <location>
        <begin position="18"/>
        <end position="933"/>
    </location>
</feature>
<dbReference type="InterPro" id="IPR006644">
    <property type="entry name" value="Cadg"/>
</dbReference>
<dbReference type="GO" id="GO:0016020">
    <property type="term" value="C:membrane"/>
    <property type="evidence" value="ECO:0007669"/>
    <property type="project" value="InterPro"/>
</dbReference>
<feature type="compositionally biased region" description="Polar residues" evidence="1">
    <location>
        <begin position="626"/>
        <end position="640"/>
    </location>
</feature>
<evidence type="ECO:0000313" key="5">
    <source>
        <dbReference type="Proteomes" id="UP000284706"/>
    </source>
</evidence>
<keyword evidence="5" id="KW-1185">Reference proteome</keyword>
<dbReference type="STRING" id="231916.A0A409Y0M7"/>
<proteinExistence type="predicted"/>
<evidence type="ECO:0000259" key="3">
    <source>
        <dbReference type="SMART" id="SM00736"/>
    </source>
</evidence>
<dbReference type="Pfam" id="PF05345">
    <property type="entry name" value="He_PIG"/>
    <property type="match status" value="2"/>
</dbReference>
<dbReference type="InterPro" id="IPR013783">
    <property type="entry name" value="Ig-like_fold"/>
</dbReference>
<comment type="caution">
    <text evidence="4">The sequence shown here is derived from an EMBL/GenBank/DDBJ whole genome shotgun (WGS) entry which is preliminary data.</text>
</comment>
<feature type="region of interest" description="Disordered" evidence="1">
    <location>
        <begin position="626"/>
        <end position="685"/>
    </location>
</feature>
<feature type="signal peptide" evidence="2">
    <location>
        <begin position="1"/>
        <end position="17"/>
    </location>
</feature>
<dbReference type="SUPFAM" id="SSF49313">
    <property type="entry name" value="Cadherin-like"/>
    <property type="match status" value="2"/>
</dbReference>
<dbReference type="InParanoid" id="A0A409Y0M7"/>
<feature type="compositionally biased region" description="Polar residues" evidence="1">
    <location>
        <begin position="699"/>
        <end position="708"/>
    </location>
</feature>
<reference evidence="4 5" key="1">
    <citation type="journal article" date="2018" name="Evol. Lett.">
        <title>Horizontal gene cluster transfer increased hallucinogenic mushroom diversity.</title>
        <authorList>
            <person name="Reynolds H.T."/>
            <person name="Vijayakumar V."/>
            <person name="Gluck-Thaler E."/>
            <person name="Korotkin H.B."/>
            <person name="Matheny P.B."/>
            <person name="Slot J.C."/>
        </authorList>
    </citation>
    <scope>NUCLEOTIDE SEQUENCE [LARGE SCALE GENOMIC DNA]</scope>
    <source>
        <strain evidence="4 5">SRW20</strain>
    </source>
</reference>
<keyword evidence="2" id="KW-0732">Signal</keyword>
<dbReference type="AlphaFoldDB" id="A0A409Y0M7"/>
<accession>A0A409Y0M7</accession>
<dbReference type="InterPro" id="IPR015919">
    <property type="entry name" value="Cadherin-like_sf"/>
</dbReference>
<name>A0A409Y0M7_9AGAR</name>
<gene>
    <name evidence="4" type="ORF">CVT26_006321</name>
</gene>
<feature type="compositionally biased region" description="Polar residues" evidence="1">
    <location>
        <begin position="651"/>
        <end position="667"/>
    </location>
</feature>
<evidence type="ECO:0000256" key="1">
    <source>
        <dbReference type="SAM" id="MobiDB-lite"/>
    </source>
</evidence>
<feature type="region of interest" description="Disordered" evidence="1">
    <location>
        <begin position="766"/>
        <end position="785"/>
    </location>
</feature>
<evidence type="ECO:0000313" key="4">
    <source>
        <dbReference type="EMBL" id="PPQ96584.1"/>
    </source>
</evidence>
<dbReference type="OrthoDB" id="414243at2759"/>
<dbReference type="SMART" id="SM00736">
    <property type="entry name" value="CADG"/>
    <property type="match status" value="1"/>
</dbReference>
<organism evidence="4 5">
    <name type="scientific">Gymnopilus dilepis</name>
    <dbReference type="NCBI Taxonomy" id="231916"/>
    <lineage>
        <taxon>Eukaryota</taxon>
        <taxon>Fungi</taxon>
        <taxon>Dikarya</taxon>
        <taxon>Basidiomycota</taxon>
        <taxon>Agaricomycotina</taxon>
        <taxon>Agaricomycetes</taxon>
        <taxon>Agaricomycetidae</taxon>
        <taxon>Agaricales</taxon>
        <taxon>Agaricineae</taxon>
        <taxon>Hymenogastraceae</taxon>
        <taxon>Gymnopilus</taxon>
    </lineage>
</organism>
<feature type="region of interest" description="Disordered" evidence="1">
    <location>
        <begin position="531"/>
        <end position="581"/>
    </location>
</feature>
<dbReference type="EMBL" id="NHYE01001350">
    <property type="protein sequence ID" value="PPQ96584.1"/>
    <property type="molecule type" value="Genomic_DNA"/>
</dbReference>
<feature type="domain" description="Dystroglycan-type cadherin-like" evidence="3">
    <location>
        <begin position="20"/>
        <end position="115"/>
    </location>
</feature>
<feature type="region of interest" description="Disordered" evidence="1">
    <location>
        <begin position="699"/>
        <end position="731"/>
    </location>
</feature>